<dbReference type="Proteomes" id="UP000094065">
    <property type="component" value="Unassembled WGS sequence"/>
</dbReference>
<feature type="domain" description="Amino acid permease/ SLC12A" evidence="8">
    <location>
        <begin position="55"/>
        <end position="514"/>
    </location>
</feature>
<feature type="transmembrane region" description="Helical" evidence="7">
    <location>
        <begin position="136"/>
        <end position="158"/>
    </location>
</feature>
<dbReference type="GO" id="GO:0015171">
    <property type="term" value="F:amino acid transmembrane transporter activity"/>
    <property type="evidence" value="ECO:0007669"/>
    <property type="project" value="TreeGrafter"/>
</dbReference>
<dbReference type="GO" id="GO:0016020">
    <property type="term" value="C:membrane"/>
    <property type="evidence" value="ECO:0007669"/>
    <property type="project" value="UniProtKB-SubCell"/>
</dbReference>
<dbReference type="OrthoDB" id="10062876at2759"/>
<feature type="transmembrane region" description="Helical" evidence="7">
    <location>
        <begin position="58"/>
        <end position="77"/>
    </location>
</feature>
<evidence type="ECO:0000256" key="1">
    <source>
        <dbReference type="ARBA" id="ARBA00004141"/>
    </source>
</evidence>
<evidence type="ECO:0000256" key="6">
    <source>
        <dbReference type="SAM" id="MobiDB-lite"/>
    </source>
</evidence>
<evidence type="ECO:0000313" key="9">
    <source>
        <dbReference type="EMBL" id="ODN74549.1"/>
    </source>
</evidence>
<dbReference type="EMBL" id="AWGJ01000011">
    <property type="protein sequence ID" value="ODN74549.1"/>
    <property type="molecule type" value="Genomic_DNA"/>
</dbReference>
<gene>
    <name evidence="9" type="ORF">L202_06918</name>
</gene>
<dbReference type="GeneID" id="30158227"/>
<name>A0A1E3HDY1_9TREE</name>
<dbReference type="AlphaFoldDB" id="A0A1E3HDY1"/>
<evidence type="ECO:0000256" key="4">
    <source>
        <dbReference type="ARBA" id="ARBA00022989"/>
    </source>
</evidence>
<dbReference type="STRING" id="1295533.A0A1E3HDY1"/>
<dbReference type="InterPro" id="IPR050524">
    <property type="entry name" value="APC_YAT"/>
</dbReference>
<keyword evidence="2" id="KW-0813">Transport</keyword>
<feature type="transmembrane region" description="Helical" evidence="7">
    <location>
        <begin position="339"/>
        <end position="357"/>
    </location>
</feature>
<comment type="subcellular location">
    <subcellularLocation>
        <location evidence="1">Membrane</location>
        <topology evidence="1">Multi-pass membrane protein</topology>
    </subcellularLocation>
</comment>
<keyword evidence="5 7" id="KW-0472">Membrane</keyword>
<dbReference type="InterPro" id="IPR004841">
    <property type="entry name" value="AA-permease/SLC12A_dom"/>
</dbReference>
<dbReference type="PANTHER" id="PTHR43341">
    <property type="entry name" value="AMINO ACID PERMEASE"/>
    <property type="match status" value="1"/>
</dbReference>
<keyword evidence="3 7" id="KW-0812">Transmembrane</keyword>
<feature type="transmembrane region" description="Helical" evidence="7">
    <location>
        <begin position="165"/>
        <end position="186"/>
    </location>
</feature>
<dbReference type="Gene3D" id="1.20.1740.10">
    <property type="entry name" value="Amino acid/polyamine transporter I"/>
    <property type="match status" value="1"/>
</dbReference>
<organism evidence="9 10">
    <name type="scientific">Cryptococcus amylolentus CBS 6039</name>
    <dbReference type="NCBI Taxonomy" id="1295533"/>
    <lineage>
        <taxon>Eukaryota</taxon>
        <taxon>Fungi</taxon>
        <taxon>Dikarya</taxon>
        <taxon>Basidiomycota</taxon>
        <taxon>Agaricomycotina</taxon>
        <taxon>Tremellomycetes</taxon>
        <taxon>Tremellales</taxon>
        <taxon>Cryptococcaceae</taxon>
        <taxon>Cryptococcus</taxon>
    </lineage>
</organism>
<keyword evidence="4 7" id="KW-1133">Transmembrane helix</keyword>
<feature type="transmembrane region" description="Helical" evidence="7">
    <location>
        <begin position="378"/>
        <end position="400"/>
    </location>
</feature>
<evidence type="ECO:0000313" key="10">
    <source>
        <dbReference type="Proteomes" id="UP000094065"/>
    </source>
</evidence>
<dbReference type="Pfam" id="PF00324">
    <property type="entry name" value="AA_permease"/>
    <property type="match status" value="1"/>
</dbReference>
<evidence type="ECO:0000259" key="8">
    <source>
        <dbReference type="Pfam" id="PF00324"/>
    </source>
</evidence>
<dbReference type="FunFam" id="1.20.1740.10:FF:000001">
    <property type="entry name" value="Amino acid permease"/>
    <property type="match status" value="1"/>
</dbReference>
<feature type="transmembrane region" description="Helical" evidence="7">
    <location>
        <begin position="192"/>
        <end position="215"/>
    </location>
</feature>
<dbReference type="PANTHER" id="PTHR43341:SF39">
    <property type="entry name" value="AMINO ACID TRANSPORTER (EUROFUNG)-RELATED"/>
    <property type="match status" value="1"/>
</dbReference>
<reference evidence="9 10" key="1">
    <citation type="submission" date="2016-06" db="EMBL/GenBank/DDBJ databases">
        <title>Evolution of pathogenesis and genome organization in the Tremellales.</title>
        <authorList>
            <person name="Cuomo C."/>
            <person name="Litvintseva A."/>
            <person name="Heitman J."/>
            <person name="Chen Y."/>
            <person name="Sun S."/>
            <person name="Springer D."/>
            <person name="Dromer F."/>
            <person name="Young S."/>
            <person name="Zeng Q."/>
            <person name="Chapman S."/>
            <person name="Gujja S."/>
            <person name="Saif S."/>
            <person name="Birren B."/>
        </authorList>
    </citation>
    <scope>NUCLEOTIDE SEQUENCE [LARGE SCALE GENOMIC DNA]</scope>
    <source>
        <strain evidence="9 10">CBS 6039</strain>
    </source>
</reference>
<keyword evidence="10" id="KW-1185">Reference proteome</keyword>
<evidence type="ECO:0000256" key="5">
    <source>
        <dbReference type="ARBA" id="ARBA00023136"/>
    </source>
</evidence>
<protein>
    <recommendedName>
        <fullName evidence="8">Amino acid permease/ SLC12A domain-containing protein</fullName>
    </recommendedName>
</protein>
<feature type="transmembrane region" description="Helical" evidence="7">
    <location>
        <begin position="412"/>
        <end position="435"/>
    </location>
</feature>
<feature type="transmembrane region" description="Helical" evidence="7">
    <location>
        <begin position="456"/>
        <end position="480"/>
    </location>
</feature>
<proteinExistence type="predicted"/>
<comment type="caution">
    <text evidence="9">The sequence shown here is derived from an EMBL/GenBank/DDBJ whole genome shotgun (WGS) entry which is preliminary data.</text>
</comment>
<dbReference type="PIRSF" id="PIRSF006060">
    <property type="entry name" value="AA_transporter"/>
    <property type="match status" value="1"/>
</dbReference>
<evidence type="ECO:0000256" key="7">
    <source>
        <dbReference type="SAM" id="Phobius"/>
    </source>
</evidence>
<accession>A0A1E3HDY1</accession>
<sequence>MPTVNQQHPSPVGGSKDDLDKSTDLGATIDVQAVDFDPEAPTAQKQTKRHLKPRHVQMMGISGSIGTGLFIGVGTSLSKAGPLGLFLAYASYALLVFSTYNAMGEMVCWLPVDGSIVVFAHKYLDDAWGFSLGWLYFIVNALAVASEASAVAAIINYWTDAVNNAVYVAVVCASLLGLNIFGVHIFGEGEFYFSLFKVFLIMGLLFMTFVTMVGGNPEHDAYGFRYWKDPGPFAEYLVPGSTGKFLGFWSVFVQAAYAYGGPDFVALAAGETRNPRRVLPSVFKRVIYRLMVFYLFGVLAVGVLCPSDDPDLTSGGAGAAASPFVIGVKRLNIPFLPDLINALLMTSAWSCGLELFYGSSRALYSLAVDHKTPALFRFTWRGVPTFCVLAVSAVSLLAFMSASNSSLEVFTWLTNIVGSGILLQYTIYHIIYIRFRRAQMAQGIRDIERPWYRKGQYYFSMASLFCYIVIYLTNGFVVFIKGNWSISNFIFAYASLLFFLVPWVGYKIVRRGWLTPLEEVDLYAGRTKEQLDFNDDVEMKPVTKRQKLSKWLWG</sequence>
<dbReference type="RefSeq" id="XP_018990330.1">
    <property type="nucleotide sequence ID" value="XM_019141523.1"/>
</dbReference>
<evidence type="ECO:0000256" key="3">
    <source>
        <dbReference type="ARBA" id="ARBA00022692"/>
    </source>
</evidence>
<feature type="transmembrane region" description="Helical" evidence="7">
    <location>
        <begin position="486"/>
        <end position="506"/>
    </location>
</feature>
<feature type="region of interest" description="Disordered" evidence="6">
    <location>
        <begin position="1"/>
        <end position="22"/>
    </location>
</feature>
<feature type="transmembrane region" description="Helical" evidence="7">
    <location>
        <begin position="286"/>
        <end position="304"/>
    </location>
</feature>
<evidence type="ECO:0000256" key="2">
    <source>
        <dbReference type="ARBA" id="ARBA00022448"/>
    </source>
</evidence>